<dbReference type="AlphaFoldDB" id="A0AAU9T0C8"/>
<dbReference type="InterPro" id="IPR002885">
    <property type="entry name" value="PPR_rpt"/>
</dbReference>
<evidence type="ECO:0000256" key="1">
    <source>
        <dbReference type="ARBA" id="ARBA00022737"/>
    </source>
</evidence>
<evidence type="ECO:0000313" key="2">
    <source>
        <dbReference type="EMBL" id="CAH2076918.1"/>
    </source>
</evidence>
<feature type="non-terminal residue" evidence="2">
    <location>
        <position position="1"/>
    </location>
</feature>
<sequence length="175" mass="18898">MLSNSLRFPSRRLSQLKVSRGLSSVPAPVYDDSEDEPLGFPPNDLRRSSSDGLCVNDLLDGNGVPAMLRHGFSPNEYTLSSVVKAAAAETRGCCGHQLHGFALKCGFHLNVHVGSSLLDLYARYGLMDDAQLVFDALESRNDVSWNALIAGYARGCVPITYLIYLTYSSAAVSPA</sequence>
<dbReference type="GO" id="GO:0003723">
    <property type="term" value="F:RNA binding"/>
    <property type="evidence" value="ECO:0007669"/>
    <property type="project" value="InterPro"/>
</dbReference>
<dbReference type="PANTHER" id="PTHR47926">
    <property type="entry name" value="PENTATRICOPEPTIDE REPEAT-CONTAINING PROTEIN"/>
    <property type="match status" value="1"/>
</dbReference>
<protein>
    <recommendedName>
        <fullName evidence="4">Pentatricopeptide repeat-containing protein</fullName>
    </recommendedName>
</protein>
<dbReference type="InterPro" id="IPR046960">
    <property type="entry name" value="PPR_At4g14850-like_plant"/>
</dbReference>
<evidence type="ECO:0000313" key="3">
    <source>
        <dbReference type="Proteomes" id="UP000836841"/>
    </source>
</evidence>
<dbReference type="GO" id="GO:0009451">
    <property type="term" value="P:RNA modification"/>
    <property type="evidence" value="ECO:0007669"/>
    <property type="project" value="InterPro"/>
</dbReference>
<proteinExistence type="predicted"/>
<accession>A0AAU9T0C8</accession>
<gene>
    <name evidence="2" type="ORF">TAV2_LOCUS25674</name>
</gene>
<keyword evidence="1" id="KW-0677">Repeat</keyword>
<dbReference type="EMBL" id="OU466863">
    <property type="protein sequence ID" value="CAH2076918.1"/>
    <property type="molecule type" value="Genomic_DNA"/>
</dbReference>
<dbReference type="Proteomes" id="UP000836841">
    <property type="component" value="Chromosome 7"/>
</dbReference>
<evidence type="ECO:0008006" key="4">
    <source>
        <dbReference type="Google" id="ProtNLM"/>
    </source>
</evidence>
<name>A0AAU9T0C8_THLAR</name>
<dbReference type="Pfam" id="PF01535">
    <property type="entry name" value="PPR"/>
    <property type="match status" value="2"/>
</dbReference>
<keyword evidence="3" id="KW-1185">Reference proteome</keyword>
<dbReference type="InterPro" id="IPR011990">
    <property type="entry name" value="TPR-like_helical_dom_sf"/>
</dbReference>
<organism evidence="2 3">
    <name type="scientific">Thlaspi arvense</name>
    <name type="common">Field penny-cress</name>
    <dbReference type="NCBI Taxonomy" id="13288"/>
    <lineage>
        <taxon>Eukaryota</taxon>
        <taxon>Viridiplantae</taxon>
        <taxon>Streptophyta</taxon>
        <taxon>Embryophyta</taxon>
        <taxon>Tracheophyta</taxon>
        <taxon>Spermatophyta</taxon>
        <taxon>Magnoliopsida</taxon>
        <taxon>eudicotyledons</taxon>
        <taxon>Gunneridae</taxon>
        <taxon>Pentapetalae</taxon>
        <taxon>rosids</taxon>
        <taxon>malvids</taxon>
        <taxon>Brassicales</taxon>
        <taxon>Brassicaceae</taxon>
        <taxon>Thlaspideae</taxon>
        <taxon>Thlaspi</taxon>
    </lineage>
</organism>
<dbReference type="Gene3D" id="1.25.40.10">
    <property type="entry name" value="Tetratricopeptide repeat domain"/>
    <property type="match status" value="1"/>
</dbReference>
<reference evidence="2 3" key="1">
    <citation type="submission" date="2022-03" db="EMBL/GenBank/DDBJ databases">
        <authorList>
            <person name="Nunn A."/>
            <person name="Chopra R."/>
            <person name="Nunn A."/>
            <person name="Contreras Garrido A."/>
        </authorList>
    </citation>
    <scope>NUCLEOTIDE SEQUENCE [LARGE SCALE GENOMIC DNA]</scope>
</reference>